<dbReference type="SUPFAM" id="SSF56112">
    <property type="entry name" value="Protein kinase-like (PK-like)"/>
    <property type="match status" value="1"/>
</dbReference>
<comment type="similarity">
    <text evidence="1">Belongs to the protein kinase superfamily. ADCK protein kinase family.</text>
</comment>
<dbReference type="Pfam" id="PF03109">
    <property type="entry name" value="ABC1"/>
    <property type="match status" value="1"/>
</dbReference>
<dbReference type="AlphaFoldDB" id="B8CQE0"/>
<dbReference type="PANTHER" id="PTHR43851:SF3">
    <property type="entry name" value="COENZYME Q8"/>
    <property type="match status" value="1"/>
</dbReference>
<keyword evidence="7" id="KW-1185">Reference proteome</keyword>
<dbReference type="eggNOG" id="COG0661">
    <property type="taxonomic scope" value="Bacteria"/>
</dbReference>
<name>B8CQE0_SHEPW</name>
<keyword evidence="2" id="KW-0808">Transferase</keyword>
<evidence type="ECO:0000256" key="3">
    <source>
        <dbReference type="ARBA" id="ARBA00022741"/>
    </source>
</evidence>
<dbReference type="EMBL" id="CP000472">
    <property type="protein sequence ID" value="ACJ30270.1"/>
    <property type="molecule type" value="Genomic_DNA"/>
</dbReference>
<dbReference type="GO" id="GO:0016740">
    <property type="term" value="F:transferase activity"/>
    <property type="evidence" value="ECO:0007669"/>
    <property type="project" value="UniProtKB-KW"/>
</dbReference>
<evidence type="ECO:0000259" key="5">
    <source>
        <dbReference type="Pfam" id="PF03109"/>
    </source>
</evidence>
<dbReference type="InterPro" id="IPR034646">
    <property type="entry name" value="ADCK3_dom"/>
</dbReference>
<evidence type="ECO:0000256" key="4">
    <source>
        <dbReference type="ARBA" id="ARBA00022840"/>
    </source>
</evidence>
<evidence type="ECO:0000256" key="2">
    <source>
        <dbReference type="ARBA" id="ARBA00022679"/>
    </source>
</evidence>
<dbReference type="KEGG" id="swp:swp_3579"/>
<keyword evidence="4" id="KW-0067">ATP-binding</keyword>
<dbReference type="InterPro" id="IPR004147">
    <property type="entry name" value="ABC1_dom"/>
</dbReference>
<dbReference type="CDD" id="cd13970">
    <property type="entry name" value="ABC1_ADCK3"/>
    <property type="match status" value="1"/>
</dbReference>
<keyword evidence="3" id="KW-0547">Nucleotide-binding</keyword>
<dbReference type="GO" id="GO:0006744">
    <property type="term" value="P:ubiquinone biosynthetic process"/>
    <property type="evidence" value="ECO:0007669"/>
    <property type="project" value="TreeGrafter"/>
</dbReference>
<dbReference type="Proteomes" id="UP000000753">
    <property type="component" value="Chromosome"/>
</dbReference>
<dbReference type="InterPro" id="IPR011009">
    <property type="entry name" value="Kinase-like_dom_sf"/>
</dbReference>
<organism evidence="6 7">
    <name type="scientific">Shewanella piezotolerans (strain WP3 / JCM 13877)</name>
    <dbReference type="NCBI Taxonomy" id="225849"/>
    <lineage>
        <taxon>Bacteria</taxon>
        <taxon>Pseudomonadati</taxon>
        <taxon>Pseudomonadota</taxon>
        <taxon>Gammaproteobacteria</taxon>
        <taxon>Alteromonadales</taxon>
        <taxon>Shewanellaceae</taxon>
        <taxon>Shewanella</taxon>
    </lineage>
</organism>
<dbReference type="HOGENOM" id="CLU_006533_9_3_6"/>
<dbReference type="PANTHER" id="PTHR43851">
    <property type="match status" value="1"/>
</dbReference>
<accession>B8CQE0</accession>
<dbReference type="GO" id="GO:0005524">
    <property type="term" value="F:ATP binding"/>
    <property type="evidence" value="ECO:0007669"/>
    <property type="project" value="UniProtKB-KW"/>
</dbReference>
<evidence type="ECO:0000256" key="1">
    <source>
        <dbReference type="ARBA" id="ARBA00009670"/>
    </source>
</evidence>
<dbReference type="OrthoDB" id="9795390at2"/>
<reference evidence="6 7" key="1">
    <citation type="journal article" date="2008" name="PLoS ONE">
        <title>Environmental adaptation: genomic analysis of the piezotolerant and psychrotolerant deep-sea iron reducing bacterium Shewanella piezotolerans WP3.</title>
        <authorList>
            <person name="Wang F."/>
            <person name="Wang J."/>
            <person name="Jian H."/>
            <person name="Zhang B."/>
            <person name="Li S."/>
            <person name="Wang F."/>
            <person name="Zeng X."/>
            <person name="Gao L."/>
            <person name="Bartlett D.H."/>
            <person name="Yu J."/>
            <person name="Hu S."/>
            <person name="Xiao X."/>
        </authorList>
    </citation>
    <scope>NUCLEOTIDE SEQUENCE [LARGE SCALE GENOMIC DNA]</scope>
    <source>
        <strain evidence="7">WP3 / JCM 13877</strain>
    </source>
</reference>
<dbReference type="RefSeq" id="WP_020913616.1">
    <property type="nucleotide sequence ID" value="NC_011566.1"/>
</dbReference>
<proteinExistence type="inferred from homology"/>
<gene>
    <name evidence="6" type="ordered locus">swp_3579</name>
</gene>
<feature type="domain" description="ABC1 atypical kinase-like" evidence="5">
    <location>
        <begin position="97"/>
        <end position="338"/>
    </location>
</feature>
<protein>
    <submittedName>
        <fullName evidence="6">ABC-1 molecular chaperone</fullName>
    </submittedName>
</protein>
<dbReference type="InterPro" id="IPR051409">
    <property type="entry name" value="Atypical_kinase_ADCK"/>
</dbReference>
<evidence type="ECO:0000313" key="6">
    <source>
        <dbReference type="EMBL" id="ACJ30270.1"/>
    </source>
</evidence>
<sequence>MKNKHTAKVPTSRLSRFSSLGGLASRLAGNVIVAGAKKLTQGQKPSLNELMMTPQNITHMTNKLAELRGAAMKVGQMLSMDSGELLPKELSDILSQLRSDAKAMPHKQLITILKSNWGNDWLDPFAHFELSPFAAASIGQVHLATLSTGEKLAIKLQYPGIRSSINSDIDNVATILKLSNLIPSNVQLDQLLTEAKKQLHVEADYHSEQLMLQRFQSFIENGQIAGNHFLIPQVYPSLCNQNILVMEFIEGQSIESVAALAQPIRNEVATRLLELFFKELFCFKLMQTDPNFANYQYQNTSGKLVLLDFGASRTIPDALSEQYRQLMSACITDDRIAMESAAQSIGFFQDSITATQKSLVLDIFYMACEPLRFDGEYDFSRNTLASRIKEAGMAMSMQSNEWHSPPADAIFIHRKLAGLYLLASRIGAKANVKQLFENL</sequence>
<evidence type="ECO:0000313" key="7">
    <source>
        <dbReference type="Proteomes" id="UP000000753"/>
    </source>
</evidence>